<gene>
    <name evidence="1" type="ORF">CHS0354_012264</name>
</gene>
<accession>A0AAE0SA91</accession>
<organism evidence="1 2">
    <name type="scientific">Potamilus streckersoni</name>
    <dbReference type="NCBI Taxonomy" id="2493646"/>
    <lineage>
        <taxon>Eukaryota</taxon>
        <taxon>Metazoa</taxon>
        <taxon>Spiralia</taxon>
        <taxon>Lophotrochozoa</taxon>
        <taxon>Mollusca</taxon>
        <taxon>Bivalvia</taxon>
        <taxon>Autobranchia</taxon>
        <taxon>Heteroconchia</taxon>
        <taxon>Palaeoheterodonta</taxon>
        <taxon>Unionida</taxon>
        <taxon>Unionoidea</taxon>
        <taxon>Unionidae</taxon>
        <taxon>Ambleminae</taxon>
        <taxon>Lampsilini</taxon>
        <taxon>Potamilus</taxon>
    </lineage>
</organism>
<reference evidence="1" key="3">
    <citation type="submission" date="2023-05" db="EMBL/GenBank/DDBJ databases">
        <authorList>
            <person name="Smith C.H."/>
        </authorList>
    </citation>
    <scope>NUCLEOTIDE SEQUENCE</scope>
    <source>
        <strain evidence="1">CHS0354</strain>
        <tissue evidence="1">Mantle</tissue>
    </source>
</reference>
<dbReference type="Proteomes" id="UP001195483">
    <property type="component" value="Unassembled WGS sequence"/>
</dbReference>
<proteinExistence type="predicted"/>
<protein>
    <submittedName>
        <fullName evidence="1">Uncharacterized protein</fullName>
    </submittedName>
</protein>
<comment type="caution">
    <text evidence="1">The sequence shown here is derived from an EMBL/GenBank/DDBJ whole genome shotgun (WGS) entry which is preliminary data.</text>
</comment>
<dbReference type="AlphaFoldDB" id="A0AAE0SA91"/>
<keyword evidence="2" id="KW-1185">Reference proteome</keyword>
<dbReference type="EMBL" id="JAEAOA010000745">
    <property type="protein sequence ID" value="KAK3588201.1"/>
    <property type="molecule type" value="Genomic_DNA"/>
</dbReference>
<sequence>MSEVRGHHCCRDLHFCNLRCPVGNGVGRITHAIFLETVIALAQQQGHPTHYPDGSIMCFSDQDCSCVQDYDSVYCISNRCECIAELGKRQATTAHPAACDHGNVCTCLDGSTGHCSHEGYCHCLVVDKLNIPSTRIDKTNHHHPAHYQIHLSLGPRLNYIREGESNDDYYVDTAIPYTDMPSTTTSSCPQRCRLLEKSRLKLPDEVLDICEKAHGYFVGIRLNQERSVA</sequence>
<reference evidence="1" key="1">
    <citation type="journal article" date="2021" name="Genome Biol. Evol.">
        <title>A High-Quality Reference Genome for a Parasitic Bivalve with Doubly Uniparental Inheritance (Bivalvia: Unionida).</title>
        <authorList>
            <person name="Smith C.H."/>
        </authorList>
    </citation>
    <scope>NUCLEOTIDE SEQUENCE</scope>
    <source>
        <strain evidence="1">CHS0354</strain>
    </source>
</reference>
<reference evidence="1" key="2">
    <citation type="journal article" date="2021" name="Genome Biol. Evol.">
        <title>Developing a high-quality reference genome for a parasitic bivalve with doubly uniparental inheritance (Bivalvia: Unionida).</title>
        <authorList>
            <person name="Smith C.H."/>
        </authorList>
    </citation>
    <scope>NUCLEOTIDE SEQUENCE</scope>
    <source>
        <strain evidence="1">CHS0354</strain>
        <tissue evidence="1">Mantle</tissue>
    </source>
</reference>
<name>A0AAE0SA91_9BIVA</name>
<evidence type="ECO:0000313" key="1">
    <source>
        <dbReference type="EMBL" id="KAK3588201.1"/>
    </source>
</evidence>
<evidence type="ECO:0000313" key="2">
    <source>
        <dbReference type="Proteomes" id="UP001195483"/>
    </source>
</evidence>